<dbReference type="InterPro" id="IPR011004">
    <property type="entry name" value="Trimer_LpxA-like_sf"/>
</dbReference>
<dbReference type="GO" id="GO:0043041">
    <property type="term" value="P:amino acid activation for nonribosomal peptide biosynthetic process"/>
    <property type="evidence" value="ECO:0007669"/>
    <property type="project" value="TreeGrafter"/>
</dbReference>
<dbReference type="GO" id="GO:0031177">
    <property type="term" value="F:phosphopantetheine binding"/>
    <property type="evidence" value="ECO:0007669"/>
    <property type="project" value="TreeGrafter"/>
</dbReference>
<dbReference type="PROSITE" id="PS00455">
    <property type="entry name" value="AMP_BINDING"/>
    <property type="match status" value="1"/>
</dbReference>
<accession>A0A549TF85</accession>
<evidence type="ECO:0000256" key="2">
    <source>
        <dbReference type="SAM" id="Phobius"/>
    </source>
</evidence>
<dbReference type="Pfam" id="PF00501">
    <property type="entry name" value="AMP-binding"/>
    <property type="match status" value="1"/>
</dbReference>
<dbReference type="InterPro" id="IPR025110">
    <property type="entry name" value="AMP-bd_C"/>
</dbReference>
<dbReference type="PANTHER" id="PTHR45527">
    <property type="entry name" value="NONRIBOSOMAL PEPTIDE SYNTHETASE"/>
    <property type="match status" value="1"/>
</dbReference>
<dbReference type="SUPFAM" id="SSF47336">
    <property type="entry name" value="ACP-like"/>
    <property type="match status" value="1"/>
</dbReference>
<feature type="transmembrane region" description="Helical" evidence="2">
    <location>
        <begin position="641"/>
        <end position="660"/>
    </location>
</feature>
<reference evidence="4 5" key="1">
    <citation type="submission" date="2019-07" db="EMBL/GenBank/DDBJ databases">
        <title>Ln-dependent methylotrophs.</title>
        <authorList>
            <person name="Tani A."/>
        </authorList>
    </citation>
    <scope>NUCLEOTIDE SEQUENCE [LARGE SCALE GENOMIC DNA]</scope>
    <source>
        <strain evidence="4 5">SM12</strain>
    </source>
</reference>
<dbReference type="InterPro" id="IPR010071">
    <property type="entry name" value="AA_adenyl_dom"/>
</dbReference>
<dbReference type="InterPro" id="IPR000873">
    <property type="entry name" value="AMP-dep_synth/lig_dom"/>
</dbReference>
<comment type="caution">
    <text evidence="4">The sequence shown here is derived from an EMBL/GenBank/DDBJ whole genome shotgun (WGS) entry which is preliminary data.</text>
</comment>
<evidence type="ECO:0000313" key="4">
    <source>
        <dbReference type="EMBL" id="TRL41188.1"/>
    </source>
</evidence>
<keyword evidence="5" id="KW-1185">Reference proteome</keyword>
<dbReference type="Gene3D" id="2.160.10.10">
    <property type="entry name" value="Hexapeptide repeat proteins"/>
    <property type="match status" value="2"/>
</dbReference>
<dbReference type="FunFam" id="3.40.50.980:FF:000001">
    <property type="entry name" value="Non-ribosomal peptide synthetase"/>
    <property type="match status" value="1"/>
</dbReference>
<dbReference type="GO" id="GO:0046872">
    <property type="term" value="F:metal ion binding"/>
    <property type="evidence" value="ECO:0007669"/>
    <property type="project" value="UniProtKB-KW"/>
</dbReference>
<feature type="transmembrane region" description="Helical" evidence="2">
    <location>
        <begin position="912"/>
        <end position="937"/>
    </location>
</feature>
<keyword evidence="2" id="KW-0812">Transmembrane</keyword>
<dbReference type="CDD" id="cd05930">
    <property type="entry name" value="A_NRPS"/>
    <property type="match status" value="1"/>
</dbReference>
<evidence type="ECO:0000313" key="5">
    <source>
        <dbReference type="Proteomes" id="UP000316801"/>
    </source>
</evidence>
<dbReference type="PANTHER" id="PTHR45527:SF1">
    <property type="entry name" value="FATTY ACID SYNTHASE"/>
    <property type="match status" value="1"/>
</dbReference>
<evidence type="ECO:0000256" key="1">
    <source>
        <dbReference type="ARBA" id="ARBA00022723"/>
    </source>
</evidence>
<dbReference type="InterPro" id="IPR045851">
    <property type="entry name" value="AMP-bd_C_sf"/>
</dbReference>
<feature type="transmembrane region" description="Helical" evidence="2">
    <location>
        <begin position="880"/>
        <end position="900"/>
    </location>
</feature>
<dbReference type="FunFam" id="3.40.50.12780:FF:000012">
    <property type="entry name" value="Non-ribosomal peptide synthetase"/>
    <property type="match status" value="1"/>
</dbReference>
<dbReference type="GO" id="GO:0044550">
    <property type="term" value="P:secondary metabolite biosynthetic process"/>
    <property type="evidence" value="ECO:0007669"/>
    <property type="project" value="TreeGrafter"/>
</dbReference>
<keyword evidence="2" id="KW-1133">Transmembrane helix</keyword>
<dbReference type="InterPro" id="IPR009081">
    <property type="entry name" value="PP-bd_ACP"/>
</dbReference>
<organism evidence="4 5">
    <name type="scientific">Rhizobium straminoryzae</name>
    <dbReference type="NCBI Taxonomy" id="1387186"/>
    <lineage>
        <taxon>Bacteria</taxon>
        <taxon>Pseudomonadati</taxon>
        <taxon>Pseudomonadota</taxon>
        <taxon>Alphaproteobacteria</taxon>
        <taxon>Hyphomicrobiales</taxon>
        <taxon>Rhizobiaceae</taxon>
        <taxon>Rhizobium/Agrobacterium group</taxon>
        <taxon>Rhizobium</taxon>
    </lineage>
</organism>
<dbReference type="Pfam" id="PF00550">
    <property type="entry name" value="PP-binding"/>
    <property type="match status" value="1"/>
</dbReference>
<name>A0A549TF85_9HYPH</name>
<dbReference type="InterPro" id="IPR020845">
    <property type="entry name" value="AMP-binding_CS"/>
</dbReference>
<feature type="transmembrane region" description="Helical" evidence="2">
    <location>
        <begin position="1161"/>
        <end position="1182"/>
    </location>
</feature>
<proteinExistence type="predicted"/>
<dbReference type="SUPFAM" id="SSF56801">
    <property type="entry name" value="Acetyl-CoA synthetase-like"/>
    <property type="match status" value="1"/>
</dbReference>
<dbReference type="InterPro" id="IPR042099">
    <property type="entry name" value="ANL_N_sf"/>
</dbReference>
<dbReference type="InterPro" id="IPR036736">
    <property type="entry name" value="ACP-like_sf"/>
</dbReference>
<feature type="transmembrane region" description="Helical" evidence="2">
    <location>
        <begin position="680"/>
        <end position="703"/>
    </location>
</feature>
<dbReference type="Proteomes" id="UP000316801">
    <property type="component" value="Unassembled WGS sequence"/>
</dbReference>
<evidence type="ECO:0000259" key="3">
    <source>
        <dbReference type="PROSITE" id="PS50075"/>
    </source>
</evidence>
<dbReference type="EMBL" id="VJMG01000010">
    <property type="protein sequence ID" value="TRL41188.1"/>
    <property type="molecule type" value="Genomic_DNA"/>
</dbReference>
<dbReference type="SUPFAM" id="SSF51161">
    <property type="entry name" value="Trimeric LpxA-like enzymes"/>
    <property type="match status" value="3"/>
</dbReference>
<dbReference type="Pfam" id="PF13193">
    <property type="entry name" value="AMP-binding_C"/>
    <property type="match status" value="1"/>
</dbReference>
<dbReference type="InterPro" id="IPR012728">
    <property type="entry name" value="Pls/PosA_C"/>
</dbReference>
<dbReference type="NCBIfam" id="TIGR01733">
    <property type="entry name" value="AA-adenyl-dom"/>
    <property type="match status" value="1"/>
</dbReference>
<feature type="transmembrane region" description="Helical" evidence="2">
    <location>
        <begin position="1126"/>
        <end position="1149"/>
    </location>
</feature>
<keyword evidence="2" id="KW-0472">Membrane</keyword>
<keyword evidence="1" id="KW-0479">Metal-binding</keyword>
<dbReference type="Gene3D" id="1.10.1200.10">
    <property type="entry name" value="ACP-like"/>
    <property type="match status" value="1"/>
</dbReference>
<dbReference type="Gene3D" id="3.40.50.12780">
    <property type="entry name" value="N-terminal domain of ligase-like"/>
    <property type="match status" value="1"/>
</dbReference>
<dbReference type="PROSITE" id="PS50075">
    <property type="entry name" value="CARRIER"/>
    <property type="match status" value="1"/>
</dbReference>
<dbReference type="Gene3D" id="3.30.300.30">
    <property type="match status" value="1"/>
</dbReference>
<sequence length="1346" mass="148851">MMNEAATHRRGVARGVTVAADSTMLPILYGAGAPATAHPGERLSDLFADRALNHADLTAVMEPGRTWTYRAMDDEANRFARLLVERGVKPGDRVALLLDRSAQTYIAILAVMKAGAAFVPLAPAFPEERMSLIIEDAGVSLVITIEDYATRAAALSVPHLVIGAGGEDVSTHPAEPLQITVSDEDLCYILYTSGTTGRPKGVAVRHQSICNFVRVAAESYGYRPGDRVYQGMTIAFDFSTEEIWVPFAAGATVVPSPGRMTLVGEELAEFLRENAITCMACSPTLLSSIDSEVPSLRTILVGGEACPYNLVTRWSRPGRQILNTYGPTEATVTATMGRLSPDRPVTIGAPLPTYSIVILDPDAPQLMTGDDLGEIGIAGIGVAVGYLNRQDLTEQKFIPDFIGLPNNPSRRIYRTGDLGRINADGEVEYHGRIDTQVKIRGYRVELGEIEAILLDQPEIAQAAVTTWEIEPGRVELVGYYALKAGQASLSRVDLARELRRRLPDYMVPSFLEELPALPMTVSDKIDTRRLPKPTSLRLTSERQHVAPSSGDERAIVDVLSDVLKIDDISVEDHFFDDLGANSLLMARFCARLRMRSEWATTSMRDIYLHPTVAGLARHLRGPEEDKPAVEEPLLTHRASNFAYWACGAAQLAFYGLYSYFDLWALNYGLNWVYAKLDHPLQLYVRCAILSAAAFFGMSAFAILMKWLLVGRWKAESFPIWGLRYYRFWVVKTLIRTAPVVLFRGSPLYSLYLRLLGARLGRSTTIECRAIPVCTDLITIGENSILRKESIVLGYRAEAGYIHTGPIAIGRDAFVGVGCVIDIDTSIGDRAQLGHASSLQRGQHIPDDAHWHGSPAIATTADYCKVPVVTLSKARRILYEAVQIFTLFALVTPFPLLFHSYWQNVSDDYQETIGIVAIGTTISLFGLIVGLLFAALVLPRLFGFVLKPGRTYRLYGFHFWLQSIVEVATNIRLLNVMFGDSSAIVHYIRALGWNLNTVVQTGSNFGSNQQQDNPLCCEIGTGTMVSDGLYMINVHKSASAFRLEHTKVGERNYFGNNIFYPPDGRTGDNVLLGTKVMVPVDGPVRENVGLLGSPPFEIPRMVKRDKELIQGVSEEERRARLPLKNRHNFVTALMFLAVQWVMLFVTLAIWDRALNYYTEWGHTALFVAVLLTAGVAIPFYILMEWASLRFRKLQPQMTTIYDKTFWSHERHWKVADSPIVRLFPGTPFKPMILRALGVKVGKRVFDDGSNLTERSLVEIGDDVTLNEGCVIQAHSLEEGAFKSDHIRIGNGCTLSPAAFVHYGVVMGDGSVADVDSFIMKGEILEPNSIWRGNPAKLHGFVRPVSTP</sequence>
<dbReference type="GO" id="GO:0005737">
    <property type="term" value="C:cytoplasm"/>
    <property type="evidence" value="ECO:0007669"/>
    <property type="project" value="TreeGrafter"/>
</dbReference>
<feature type="domain" description="Carrier" evidence="3">
    <location>
        <begin position="546"/>
        <end position="623"/>
    </location>
</feature>
<gene>
    <name evidence="4" type="ORF">FNA46_04410</name>
</gene>
<protein>
    <submittedName>
        <fullName evidence="4">Non-ribosomal peptide synthetase</fullName>
    </submittedName>
</protein>
<dbReference type="NCBIfam" id="TIGR02353">
    <property type="entry name" value="NRPS_term_dom"/>
    <property type="match status" value="1"/>
</dbReference>